<accession>A0A972NMJ1</accession>
<evidence type="ECO:0000313" key="1">
    <source>
        <dbReference type="EMBL" id="NPT55028.1"/>
    </source>
</evidence>
<comment type="caution">
    <text evidence="1">The sequence shown here is derived from an EMBL/GenBank/DDBJ whole genome shotgun (WGS) entry which is preliminary data.</text>
</comment>
<dbReference type="EMBL" id="WOEZ01000046">
    <property type="protein sequence ID" value="NPT55028.1"/>
    <property type="molecule type" value="Genomic_DNA"/>
</dbReference>
<gene>
    <name evidence="1" type="ORF">GNZ13_10495</name>
</gene>
<reference evidence="1 2" key="1">
    <citation type="submission" date="2019-11" db="EMBL/GenBank/DDBJ databases">
        <title>Metabolism of dissolved organic matter in forest soils.</title>
        <authorList>
            <person name="Cyle K.T."/>
            <person name="Wilhelm R.C."/>
            <person name="Martinez C.E."/>
        </authorList>
    </citation>
    <scope>NUCLEOTIDE SEQUENCE [LARGE SCALE GENOMIC DNA]</scope>
    <source>
        <strain evidence="1 2">5N</strain>
    </source>
</reference>
<organism evidence="1 2">
    <name type="scientific">Paraburkholderia elongata</name>
    <dbReference type="NCBI Taxonomy" id="2675747"/>
    <lineage>
        <taxon>Bacteria</taxon>
        <taxon>Pseudomonadati</taxon>
        <taxon>Pseudomonadota</taxon>
        <taxon>Betaproteobacteria</taxon>
        <taxon>Burkholderiales</taxon>
        <taxon>Burkholderiaceae</taxon>
        <taxon>Paraburkholderia</taxon>
    </lineage>
</organism>
<keyword evidence="2" id="KW-1185">Reference proteome</keyword>
<dbReference type="RefSeq" id="WP_172163245.1">
    <property type="nucleotide sequence ID" value="NZ_WOEZ01000046.1"/>
</dbReference>
<dbReference type="Proteomes" id="UP000655523">
    <property type="component" value="Unassembled WGS sequence"/>
</dbReference>
<protein>
    <submittedName>
        <fullName evidence="1">Uncharacterized protein</fullName>
    </submittedName>
</protein>
<evidence type="ECO:0000313" key="2">
    <source>
        <dbReference type="Proteomes" id="UP000655523"/>
    </source>
</evidence>
<sequence length="68" mass="6879">MRRLSRLAGAALTTAPLRASAGDGSDCDGGSGFGRGVYDGGAGLEERGLSSFDDSFLESGEQRNGQPA</sequence>
<name>A0A972NMJ1_9BURK</name>
<proteinExistence type="predicted"/>
<dbReference type="AlphaFoldDB" id="A0A972NMJ1"/>